<feature type="transmembrane region" description="Helical" evidence="2">
    <location>
        <begin position="29"/>
        <end position="49"/>
    </location>
</feature>
<feature type="transmembrane region" description="Helical" evidence="2">
    <location>
        <begin position="5"/>
        <end position="23"/>
    </location>
</feature>
<gene>
    <name evidence="3" type="ORF">IAA83_02405</name>
</gene>
<sequence length="327" mass="37458">MRILYLAVLAVFFWMFLYVDSWLAAYGLLIVLVMPVLSLLVSLPAMLGCRVRVEGCKGQCCRGEENQWRITVYNTARLPLPRVKVRLTMHQTLTGVTLTKTMRYHRLPATLNDRLPMDTNHCGIWEAGVHWVQVYDALGLIAIRRRVLVTAQAAVLPQPVEPETLPQTTQSQEQTTAQRPRRGDGMGEEYELRTYQPGDPVRMIHWKLSSKSEELILREVLERPEAVPVLTFDHLGPPDVLDGVLDRLWSLSNALLEQQKTHEIQWLHPENGQQFRFLLQGQGDLRRCFGVLLSQPAPLEGHRFPTGLRQSADGYEYHLEPVREEKP</sequence>
<dbReference type="PANTHER" id="PTHR34351:SF1">
    <property type="entry name" value="SLR1927 PROTEIN"/>
    <property type="match status" value="1"/>
</dbReference>
<protein>
    <submittedName>
        <fullName evidence="3">DUF58 domain-containing protein</fullName>
    </submittedName>
</protein>
<evidence type="ECO:0000256" key="2">
    <source>
        <dbReference type="SAM" id="Phobius"/>
    </source>
</evidence>
<accession>A0A9D1JSY3</accession>
<dbReference type="PANTHER" id="PTHR34351">
    <property type="entry name" value="SLR1927 PROTEIN-RELATED"/>
    <property type="match status" value="1"/>
</dbReference>
<dbReference type="EMBL" id="DVJJ01000043">
    <property type="protein sequence ID" value="HIS64208.1"/>
    <property type="molecule type" value="Genomic_DNA"/>
</dbReference>
<keyword evidence="2" id="KW-0472">Membrane</keyword>
<reference evidence="3" key="1">
    <citation type="submission" date="2020-10" db="EMBL/GenBank/DDBJ databases">
        <authorList>
            <person name="Gilroy R."/>
        </authorList>
    </citation>
    <scope>NUCLEOTIDE SEQUENCE</scope>
    <source>
        <strain evidence="3">ChiBcec16-1751</strain>
    </source>
</reference>
<evidence type="ECO:0000313" key="3">
    <source>
        <dbReference type="EMBL" id="HIS64208.1"/>
    </source>
</evidence>
<name>A0A9D1JSY3_9FIRM</name>
<feature type="compositionally biased region" description="Low complexity" evidence="1">
    <location>
        <begin position="164"/>
        <end position="178"/>
    </location>
</feature>
<reference evidence="3" key="2">
    <citation type="journal article" date="2021" name="PeerJ">
        <title>Extensive microbial diversity within the chicken gut microbiome revealed by metagenomics and culture.</title>
        <authorList>
            <person name="Gilroy R."/>
            <person name="Ravi A."/>
            <person name="Getino M."/>
            <person name="Pursley I."/>
            <person name="Horton D.L."/>
            <person name="Alikhan N.F."/>
            <person name="Baker D."/>
            <person name="Gharbi K."/>
            <person name="Hall N."/>
            <person name="Watson M."/>
            <person name="Adriaenssens E.M."/>
            <person name="Foster-Nyarko E."/>
            <person name="Jarju S."/>
            <person name="Secka A."/>
            <person name="Antonio M."/>
            <person name="Oren A."/>
            <person name="Chaudhuri R.R."/>
            <person name="La Ragione R."/>
            <person name="Hildebrand F."/>
            <person name="Pallen M.J."/>
        </authorList>
    </citation>
    <scope>NUCLEOTIDE SEQUENCE</scope>
    <source>
        <strain evidence="3">ChiBcec16-1751</strain>
    </source>
</reference>
<evidence type="ECO:0000256" key="1">
    <source>
        <dbReference type="SAM" id="MobiDB-lite"/>
    </source>
</evidence>
<evidence type="ECO:0000313" key="4">
    <source>
        <dbReference type="Proteomes" id="UP000886741"/>
    </source>
</evidence>
<proteinExistence type="predicted"/>
<keyword evidence="2" id="KW-0812">Transmembrane</keyword>
<comment type="caution">
    <text evidence="3">The sequence shown here is derived from an EMBL/GenBank/DDBJ whole genome shotgun (WGS) entry which is preliminary data.</text>
</comment>
<organism evidence="3 4">
    <name type="scientific">Candidatus Avoscillospira avistercoris</name>
    <dbReference type="NCBI Taxonomy" id="2840707"/>
    <lineage>
        <taxon>Bacteria</taxon>
        <taxon>Bacillati</taxon>
        <taxon>Bacillota</taxon>
        <taxon>Clostridia</taxon>
        <taxon>Eubacteriales</taxon>
        <taxon>Oscillospiraceae</taxon>
        <taxon>Oscillospiraceae incertae sedis</taxon>
        <taxon>Candidatus Avoscillospira</taxon>
    </lineage>
</organism>
<feature type="region of interest" description="Disordered" evidence="1">
    <location>
        <begin position="160"/>
        <end position="189"/>
    </location>
</feature>
<dbReference type="AlphaFoldDB" id="A0A9D1JSY3"/>
<dbReference type="Proteomes" id="UP000886741">
    <property type="component" value="Unassembled WGS sequence"/>
</dbReference>
<keyword evidence="2" id="KW-1133">Transmembrane helix</keyword>